<dbReference type="EMBL" id="PGCJ01000165">
    <property type="protein sequence ID" value="PLW41775.1"/>
    <property type="molecule type" value="Genomic_DNA"/>
</dbReference>
<dbReference type="AlphaFoldDB" id="A0A2N5UVI8"/>
<reference evidence="2 3" key="1">
    <citation type="submission" date="2017-11" db="EMBL/GenBank/DDBJ databases">
        <title>De novo assembly and phasing of dikaryotic genomes from two isolates of Puccinia coronata f. sp. avenae, the causal agent of oat crown rust.</title>
        <authorList>
            <person name="Miller M.E."/>
            <person name="Zhang Y."/>
            <person name="Omidvar V."/>
            <person name="Sperschneider J."/>
            <person name="Schwessinger B."/>
            <person name="Raley C."/>
            <person name="Palmer J.M."/>
            <person name="Garnica D."/>
            <person name="Upadhyaya N."/>
            <person name="Rathjen J."/>
            <person name="Taylor J.M."/>
            <person name="Park R.F."/>
            <person name="Dodds P.N."/>
            <person name="Hirsch C.D."/>
            <person name="Kianian S.F."/>
            <person name="Figueroa M."/>
        </authorList>
    </citation>
    <scope>NUCLEOTIDE SEQUENCE [LARGE SCALE GENOMIC DNA]</scope>
    <source>
        <strain evidence="2">12NC29</strain>
    </source>
</reference>
<feature type="compositionally biased region" description="Polar residues" evidence="1">
    <location>
        <begin position="35"/>
        <end position="52"/>
    </location>
</feature>
<organism evidence="2 3">
    <name type="scientific">Puccinia coronata f. sp. avenae</name>
    <dbReference type="NCBI Taxonomy" id="200324"/>
    <lineage>
        <taxon>Eukaryota</taxon>
        <taxon>Fungi</taxon>
        <taxon>Dikarya</taxon>
        <taxon>Basidiomycota</taxon>
        <taxon>Pucciniomycotina</taxon>
        <taxon>Pucciniomycetes</taxon>
        <taxon>Pucciniales</taxon>
        <taxon>Pucciniaceae</taxon>
        <taxon>Puccinia</taxon>
    </lineage>
</organism>
<comment type="caution">
    <text evidence="2">The sequence shown here is derived from an EMBL/GenBank/DDBJ whole genome shotgun (WGS) entry which is preliminary data.</text>
</comment>
<gene>
    <name evidence="2" type="ORF">PCANC_11513</name>
</gene>
<feature type="compositionally biased region" description="Polar residues" evidence="1">
    <location>
        <begin position="16"/>
        <end position="27"/>
    </location>
</feature>
<name>A0A2N5UVI8_9BASI</name>
<proteinExistence type="predicted"/>
<dbReference type="Proteomes" id="UP000235388">
    <property type="component" value="Unassembled WGS sequence"/>
</dbReference>
<protein>
    <submittedName>
        <fullName evidence="2">Uncharacterized protein</fullName>
    </submittedName>
</protein>
<keyword evidence="3" id="KW-1185">Reference proteome</keyword>
<evidence type="ECO:0000313" key="2">
    <source>
        <dbReference type="EMBL" id="PLW41775.1"/>
    </source>
</evidence>
<accession>A0A2N5UVI8</accession>
<evidence type="ECO:0000313" key="3">
    <source>
        <dbReference type="Proteomes" id="UP000235388"/>
    </source>
</evidence>
<evidence type="ECO:0000256" key="1">
    <source>
        <dbReference type="SAM" id="MobiDB-lite"/>
    </source>
</evidence>
<feature type="region of interest" description="Disordered" evidence="1">
    <location>
        <begin position="1"/>
        <end position="58"/>
    </location>
</feature>
<sequence>MQWEVMGSRVARSAQHAAQPTSQQVEKNSLRGKSPSLQTTTAQQELSAQFDTSPHPVSVTLGHRNHLFCYHPTHPELESLPSP</sequence>